<dbReference type="EMBL" id="JAFIQS010000008">
    <property type="protein sequence ID" value="KAG5166253.1"/>
    <property type="molecule type" value="Genomic_DNA"/>
</dbReference>
<evidence type="ECO:0000256" key="1">
    <source>
        <dbReference type="ARBA" id="ARBA00022737"/>
    </source>
</evidence>
<dbReference type="SUPFAM" id="SSF52540">
    <property type="entry name" value="P-loop containing nucleoside triphosphate hydrolases"/>
    <property type="match status" value="1"/>
</dbReference>
<dbReference type="OrthoDB" id="5967843at2759"/>
<keyword evidence="1" id="KW-0677">Repeat</keyword>
<organism evidence="3">
    <name type="scientific">Psilocybe cubensis</name>
    <name type="common">Psychedelic mushroom</name>
    <name type="synonym">Stropharia cubensis</name>
    <dbReference type="NCBI Taxonomy" id="181762"/>
    <lineage>
        <taxon>Eukaryota</taxon>
        <taxon>Fungi</taxon>
        <taxon>Dikarya</taxon>
        <taxon>Basidiomycota</taxon>
        <taxon>Agaricomycotina</taxon>
        <taxon>Agaricomycetes</taxon>
        <taxon>Agaricomycetidae</taxon>
        <taxon>Agaricales</taxon>
        <taxon>Agaricineae</taxon>
        <taxon>Strophariaceae</taxon>
        <taxon>Psilocybe</taxon>
    </lineage>
</organism>
<accession>A0A8H7XSZ4</accession>
<evidence type="ECO:0000313" key="3">
    <source>
        <dbReference type="EMBL" id="KAG5166253.1"/>
    </source>
</evidence>
<proteinExistence type="predicted"/>
<sequence length="338" mass="38431">MLTQAKVRYRTTIFLQEKLVKMVCVDDRTRVNPLVYKFPLDVLAILHNHSALAGLLDAKERFDAPKCDPSTRIGIIKKLTNWVESESQSLPSSLLWLHGPAGVGKSALMQQLGLIMQEKGNHAASYFFSRTAVGRSDGNSLIVTLAYQLAMNFPPIRAHIASNLNKNPGIFSLSNKVKMQLLVVDPIDKLCATSFWKRFFRERFLRLRSTMQIPRLVIVDGLDECDNQDIQSDILLLVAHAISQLRLPLRFIIASRPEAHLLSSFNNSIFDKISYTHINLGEDGDAEHDIFLFLTKEFKEIRLNHPLGRLLPDPWPTPAQMDTLVMNLQEDLYILRRC</sequence>
<dbReference type="InterPro" id="IPR056884">
    <property type="entry name" value="NPHP3-like_N"/>
</dbReference>
<dbReference type="Pfam" id="PF24883">
    <property type="entry name" value="NPHP3_N"/>
    <property type="match status" value="1"/>
</dbReference>
<dbReference type="AlphaFoldDB" id="A0A8H7XSZ4"/>
<dbReference type="Gene3D" id="3.40.50.300">
    <property type="entry name" value="P-loop containing nucleotide triphosphate hydrolases"/>
    <property type="match status" value="1"/>
</dbReference>
<feature type="domain" description="Nephrocystin 3-like N-terminal" evidence="2">
    <location>
        <begin position="78"/>
        <end position="256"/>
    </location>
</feature>
<name>A0A8H7XSZ4_PSICU</name>
<comment type="caution">
    <text evidence="3">The sequence shown here is derived from an EMBL/GenBank/DDBJ whole genome shotgun (WGS) entry which is preliminary data.</text>
</comment>
<gene>
    <name evidence="3" type="ORF">JR316_008336</name>
</gene>
<reference evidence="3" key="1">
    <citation type="submission" date="2021-02" db="EMBL/GenBank/DDBJ databases">
        <title>Psilocybe cubensis genome.</title>
        <authorList>
            <person name="Mckernan K.J."/>
            <person name="Crawford S."/>
            <person name="Trippe A."/>
            <person name="Kane L.T."/>
            <person name="Mclaughlin S."/>
        </authorList>
    </citation>
    <scope>NUCLEOTIDE SEQUENCE [LARGE SCALE GENOMIC DNA]</scope>
    <source>
        <strain evidence="3">MGC-MH-2018</strain>
    </source>
</reference>
<evidence type="ECO:0000259" key="2">
    <source>
        <dbReference type="Pfam" id="PF24883"/>
    </source>
</evidence>
<protein>
    <recommendedName>
        <fullName evidence="2">Nephrocystin 3-like N-terminal domain-containing protein</fullName>
    </recommendedName>
</protein>
<dbReference type="InterPro" id="IPR027417">
    <property type="entry name" value="P-loop_NTPase"/>
</dbReference>
<dbReference type="PANTHER" id="PTHR10039:SF14">
    <property type="entry name" value="NACHT DOMAIN-CONTAINING PROTEIN"/>
    <property type="match status" value="1"/>
</dbReference>
<dbReference type="PANTHER" id="PTHR10039">
    <property type="entry name" value="AMELOGENIN"/>
    <property type="match status" value="1"/>
</dbReference>